<sequence length="699" mass="77774">MAPHPLQQLSFQETEIAKDIIISEHDQNEVILLREIFLQEPAKAELKKFLALEHAGGVTESSPRPPRLARCQYDVINSDKIPYFHEAVVDISKIARIEHEVVGKEHQAPLILAEFDHLVECVEASQEFKDALAEFELPEGFDTIVEPWPYGGPDEEDGNTRFFQGLVFAYDKRKGNADTNFYPFPLPLIPVMDAQTRKIVKIDRLATGGKGDALDGKTHVKKVLDHCKSAEYVPELLPNGTRKDLKPLNVSQPEGPSFTVTDDSLVEWQRWRFRVTFNPREGAVIHDVTYDGRSMFYRLSVSEMTVPYADARNPFHRKQAFDFGDGGAGNCANNLSLGCDCLGVIKYFDGVLVAGNNEIKHAPNVICLHEQDNGIGWKHTNWRTGRAVVTRNRELVVQFIITLANYEYIFAYKFNQSGGIDIETRATGIVSVVNIDPGKQSDYGNVVGPGVLAQNHQHIFALRIDPSIDGHANTIIQEDSLPVPMNPTTNPRGNYYEVRRTPLETSCYADASPTTNRVFKMVNENKLNAISGKPIGFKLVPPPTQLLLADPASIQSRRAAFAHHHIWVTKYADNELYAAGRYTMQSRDEVGGVADAVARKDNIRNEDVVVWNVFGLTHNPRVEDWPVMPVEIHTVGLRPSDFFEANPSIDVPSSKNLESKLANGNSVQTNGAQSNGCCNGDAATNGVNGAQEVRLPNMR</sequence>
<evidence type="ECO:0000259" key="8">
    <source>
        <dbReference type="Pfam" id="PF01179"/>
    </source>
</evidence>
<comment type="similarity">
    <text evidence="2 7">Belongs to the copper/topaquinone oxidase family.</text>
</comment>
<dbReference type="InterPro" id="IPR015798">
    <property type="entry name" value="Cu_amine_oxidase_C"/>
</dbReference>
<dbReference type="Proteomes" id="UP001305779">
    <property type="component" value="Unassembled WGS sequence"/>
</dbReference>
<keyword evidence="10" id="KW-1185">Reference proteome</keyword>
<dbReference type="Gene3D" id="3.10.450.40">
    <property type="match status" value="2"/>
</dbReference>
<evidence type="ECO:0000313" key="9">
    <source>
        <dbReference type="EMBL" id="KAK4497970.1"/>
    </source>
</evidence>
<evidence type="ECO:0000313" key="10">
    <source>
        <dbReference type="Proteomes" id="UP001305779"/>
    </source>
</evidence>
<dbReference type="Gene3D" id="2.70.98.20">
    <property type="entry name" value="Copper amine oxidase, catalytic domain"/>
    <property type="match status" value="1"/>
</dbReference>
<name>A0ABR0E9B5_ZASCE</name>
<evidence type="ECO:0000256" key="7">
    <source>
        <dbReference type="RuleBase" id="RU000672"/>
    </source>
</evidence>
<protein>
    <recommendedName>
        <fullName evidence="7">Amine oxidase</fullName>
        <ecNumber evidence="7">1.4.3.-</ecNumber>
    </recommendedName>
</protein>
<keyword evidence="5 7" id="KW-0560">Oxidoreductase</keyword>
<dbReference type="InterPro" id="IPR049948">
    <property type="entry name" value="Cu_Am_ox_TPQ-bd"/>
</dbReference>
<dbReference type="PANTHER" id="PTHR10638">
    <property type="entry name" value="COPPER AMINE OXIDASE"/>
    <property type="match status" value="1"/>
</dbReference>
<reference evidence="9 10" key="1">
    <citation type="journal article" date="2023" name="G3 (Bethesda)">
        <title>A chromosome-level genome assembly of Zasmidium syzygii isolated from banana leaves.</title>
        <authorList>
            <person name="van Westerhoven A.C."/>
            <person name="Mehrabi R."/>
            <person name="Talebi R."/>
            <person name="Steentjes M.B.F."/>
            <person name="Corcolon B."/>
            <person name="Chong P.A."/>
            <person name="Kema G.H.J."/>
            <person name="Seidl M.F."/>
        </authorList>
    </citation>
    <scope>NUCLEOTIDE SEQUENCE [LARGE SCALE GENOMIC DNA]</scope>
    <source>
        <strain evidence="9 10">P124</strain>
    </source>
</reference>
<accession>A0ABR0E9B5</accession>
<dbReference type="InterPro" id="IPR016182">
    <property type="entry name" value="Cu_amine_oxidase_N-reg"/>
</dbReference>
<dbReference type="EMBL" id="JAXOVC010000008">
    <property type="protein sequence ID" value="KAK4497970.1"/>
    <property type="molecule type" value="Genomic_DNA"/>
</dbReference>
<dbReference type="SUPFAM" id="SSF54416">
    <property type="entry name" value="Amine oxidase N-terminal region"/>
    <property type="match status" value="2"/>
</dbReference>
<dbReference type="PANTHER" id="PTHR10638:SF91">
    <property type="entry name" value="AMINE OXIDASE"/>
    <property type="match status" value="1"/>
</dbReference>
<keyword evidence="4 7" id="KW-0801">TPQ</keyword>
<evidence type="ECO:0000256" key="6">
    <source>
        <dbReference type="ARBA" id="ARBA00023008"/>
    </source>
</evidence>
<evidence type="ECO:0000256" key="3">
    <source>
        <dbReference type="ARBA" id="ARBA00022723"/>
    </source>
</evidence>
<dbReference type="InterPro" id="IPR036460">
    <property type="entry name" value="Cu_amine_oxidase_C_sf"/>
</dbReference>
<comment type="cofactor">
    <cofactor evidence="1">
        <name>Cu cation</name>
        <dbReference type="ChEBI" id="CHEBI:23378"/>
    </cofactor>
</comment>
<comment type="PTM">
    <text evidence="7">Topaquinone (TPQ) is generated by copper-dependent autoxidation of a specific tyrosyl residue.</text>
</comment>
<evidence type="ECO:0000256" key="1">
    <source>
        <dbReference type="ARBA" id="ARBA00001935"/>
    </source>
</evidence>
<proteinExistence type="inferred from homology"/>
<keyword evidence="6 7" id="KW-0186">Copper</keyword>
<evidence type="ECO:0000256" key="5">
    <source>
        <dbReference type="ARBA" id="ARBA00023002"/>
    </source>
</evidence>
<keyword evidence="3 7" id="KW-0479">Metal-binding</keyword>
<comment type="caution">
    <text evidence="9">The sequence shown here is derived from an EMBL/GenBank/DDBJ whole genome shotgun (WGS) entry which is preliminary data.</text>
</comment>
<dbReference type="SUPFAM" id="SSF49998">
    <property type="entry name" value="Amine oxidase catalytic domain"/>
    <property type="match status" value="1"/>
</dbReference>
<organism evidence="9 10">
    <name type="scientific">Zasmidium cellare</name>
    <name type="common">Wine cellar mold</name>
    <name type="synonym">Racodium cellare</name>
    <dbReference type="NCBI Taxonomy" id="395010"/>
    <lineage>
        <taxon>Eukaryota</taxon>
        <taxon>Fungi</taxon>
        <taxon>Dikarya</taxon>
        <taxon>Ascomycota</taxon>
        <taxon>Pezizomycotina</taxon>
        <taxon>Dothideomycetes</taxon>
        <taxon>Dothideomycetidae</taxon>
        <taxon>Mycosphaerellales</taxon>
        <taxon>Mycosphaerellaceae</taxon>
        <taxon>Zasmidium</taxon>
    </lineage>
</organism>
<comment type="cofactor">
    <cofactor evidence="7">
        <name>Cu cation</name>
        <dbReference type="ChEBI" id="CHEBI:23378"/>
    </cofactor>
    <text evidence="7">Contains 1 topaquinone per subunit.</text>
</comment>
<evidence type="ECO:0000256" key="2">
    <source>
        <dbReference type="ARBA" id="ARBA00007983"/>
    </source>
</evidence>
<gene>
    <name evidence="9" type="ORF">PRZ48_010626</name>
</gene>
<dbReference type="Pfam" id="PF01179">
    <property type="entry name" value="Cu_amine_oxid"/>
    <property type="match status" value="1"/>
</dbReference>
<dbReference type="PROSITE" id="PS01164">
    <property type="entry name" value="COPPER_AMINE_OXID_1"/>
    <property type="match status" value="1"/>
</dbReference>
<evidence type="ECO:0000256" key="4">
    <source>
        <dbReference type="ARBA" id="ARBA00022772"/>
    </source>
</evidence>
<dbReference type="InterPro" id="IPR000269">
    <property type="entry name" value="Cu_amine_oxidase"/>
</dbReference>
<feature type="domain" description="Copper amine oxidase catalytic" evidence="8">
    <location>
        <begin position="248"/>
        <end position="649"/>
    </location>
</feature>
<dbReference type="EC" id="1.4.3.-" evidence="7"/>